<organism evidence="3 4">
    <name type="scientific">Cephaloticoccus primus</name>
    <dbReference type="NCBI Taxonomy" id="1548207"/>
    <lineage>
        <taxon>Bacteria</taxon>
        <taxon>Pseudomonadati</taxon>
        <taxon>Verrucomicrobiota</taxon>
        <taxon>Opitutia</taxon>
        <taxon>Opitutales</taxon>
        <taxon>Opitutaceae</taxon>
        <taxon>Cephaloticoccus</taxon>
    </lineage>
</organism>
<feature type="transmembrane region" description="Helical" evidence="2">
    <location>
        <begin position="84"/>
        <end position="103"/>
    </location>
</feature>
<keyword evidence="4" id="KW-1185">Reference proteome</keyword>
<protein>
    <submittedName>
        <fullName evidence="3">MFS transporter</fullName>
    </submittedName>
</protein>
<accession>A0A139SHX0</accession>
<feature type="transmembrane region" description="Helical" evidence="2">
    <location>
        <begin position="175"/>
        <end position="192"/>
    </location>
</feature>
<dbReference type="EMBL" id="LSZQ01000069">
    <property type="protein sequence ID" value="KXU34080.1"/>
    <property type="molecule type" value="Genomic_DNA"/>
</dbReference>
<sequence length="463" mass="49670">MPTAESITKVKPGEWRAVGLALLYVGSLFLAYYLLRPIRDEMGVAGGVRNLPWLFTGTLCAMLVLSPLFALAVKRLPRTRFIALSYRFFASHLLVFVGLLQFAPESWALGIGRAFFIWVSVFNLFVISVFWSLMVDVFKAEQGKRLFGLLSAGVTAGGLLGSAITSALVGRLDRVWLMGLAVVFLEVAVWAARRLSRGSAAAIPAGDQPSADGAASEPASIAAKAAPSPAPEGEGDRALGGRVFDGMWHTFRNPYLGGIALFILFYTVLSTFLYFQQASIVAEAFTDRAARTAFFARVDLAVNALTLGLQLFVTSRLLARAGLVVTLCVLPLVSVAGFGALALSPTVAVLVVVQVLRRVANFAFARPAREILFTRTSREDRYKAKNFIDTAVYRSGDQLGSWGYSGLMALGLGLAQLPLVAVPLSLLWLLLAVWLGRQKGEDAEADSPESPSSHAPAAPLGQG</sequence>
<reference evidence="4" key="1">
    <citation type="submission" date="2016-02" db="EMBL/GenBank/DDBJ databases">
        <authorList>
            <person name="Sanders J.G."/>
            <person name="Lin J.Y."/>
            <person name="Wertz J.T."/>
            <person name="Russell J.A."/>
            <person name="Moreau C.S."/>
            <person name="Powell S."/>
        </authorList>
    </citation>
    <scope>NUCLEOTIDE SEQUENCE [LARGE SCALE GENOMIC DNA]</scope>
    <source>
        <strain evidence="4">CAG34</strain>
    </source>
</reference>
<proteinExistence type="predicted"/>
<dbReference type="Gene3D" id="1.20.1250.20">
    <property type="entry name" value="MFS general substrate transporter like domains"/>
    <property type="match status" value="1"/>
</dbReference>
<feature type="transmembrane region" description="Helical" evidence="2">
    <location>
        <begin position="321"/>
        <end position="343"/>
    </location>
</feature>
<name>A0A139SHX0_9BACT</name>
<dbReference type="SUPFAM" id="SSF103473">
    <property type="entry name" value="MFS general substrate transporter"/>
    <property type="match status" value="1"/>
</dbReference>
<feature type="region of interest" description="Disordered" evidence="1">
    <location>
        <begin position="442"/>
        <end position="463"/>
    </location>
</feature>
<feature type="transmembrane region" description="Helical" evidence="2">
    <location>
        <begin position="115"/>
        <end position="134"/>
    </location>
</feature>
<gene>
    <name evidence="3" type="ORF">AXK11_09065</name>
</gene>
<dbReference type="Proteomes" id="UP000070058">
    <property type="component" value="Unassembled WGS sequence"/>
</dbReference>
<feature type="transmembrane region" description="Helical" evidence="2">
    <location>
        <begin position="53"/>
        <end position="72"/>
    </location>
</feature>
<feature type="compositionally biased region" description="Low complexity" evidence="1">
    <location>
        <begin position="448"/>
        <end position="463"/>
    </location>
</feature>
<keyword evidence="2" id="KW-0472">Membrane</keyword>
<feature type="transmembrane region" description="Helical" evidence="2">
    <location>
        <begin position="255"/>
        <end position="274"/>
    </location>
</feature>
<dbReference type="PANTHER" id="PTHR43596">
    <property type="entry name" value="ADP,ATP CARRIER PROTEIN"/>
    <property type="match status" value="1"/>
</dbReference>
<dbReference type="PANTHER" id="PTHR43596:SF1">
    <property type="entry name" value="ADP,ATP CARRIER PROTEIN"/>
    <property type="match status" value="1"/>
</dbReference>
<evidence type="ECO:0000313" key="4">
    <source>
        <dbReference type="Proteomes" id="UP000070058"/>
    </source>
</evidence>
<feature type="transmembrane region" description="Helical" evidence="2">
    <location>
        <begin position="146"/>
        <end position="169"/>
    </location>
</feature>
<dbReference type="AlphaFoldDB" id="A0A139SHX0"/>
<feature type="transmembrane region" description="Helical" evidence="2">
    <location>
        <begin position="15"/>
        <end position="33"/>
    </location>
</feature>
<keyword evidence="2" id="KW-1133">Transmembrane helix</keyword>
<dbReference type="RefSeq" id="WP_197456871.1">
    <property type="nucleotide sequence ID" value="NZ_LSZQ01000069.1"/>
</dbReference>
<feature type="transmembrane region" description="Helical" evidence="2">
    <location>
        <begin position="294"/>
        <end position="314"/>
    </location>
</feature>
<dbReference type="InterPro" id="IPR036259">
    <property type="entry name" value="MFS_trans_sf"/>
</dbReference>
<evidence type="ECO:0000256" key="2">
    <source>
        <dbReference type="SAM" id="Phobius"/>
    </source>
</evidence>
<evidence type="ECO:0000313" key="3">
    <source>
        <dbReference type="EMBL" id="KXU34080.1"/>
    </source>
</evidence>
<evidence type="ECO:0000256" key="1">
    <source>
        <dbReference type="SAM" id="MobiDB-lite"/>
    </source>
</evidence>
<keyword evidence="2" id="KW-0812">Transmembrane</keyword>
<comment type="caution">
    <text evidence="3">The sequence shown here is derived from an EMBL/GenBank/DDBJ whole genome shotgun (WGS) entry which is preliminary data.</text>
</comment>
<feature type="transmembrane region" description="Helical" evidence="2">
    <location>
        <begin position="407"/>
        <end position="431"/>
    </location>
</feature>